<dbReference type="InterPro" id="IPR008979">
    <property type="entry name" value="Galactose-bd-like_sf"/>
</dbReference>
<feature type="signal peptide" evidence="10">
    <location>
        <begin position="1"/>
        <end position="24"/>
    </location>
</feature>
<feature type="domain" description="Glycoside hydrolase family 2 immunoglobulin-like beta-sandwich" evidence="11">
    <location>
        <begin position="227"/>
        <end position="325"/>
    </location>
</feature>
<evidence type="ECO:0000256" key="7">
    <source>
        <dbReference type="ARBA" id="ARBA00023228"/>
    </source>
</evidence>
<dbReference type="InterPro" id="IPR013783">
    <property type="entry name" value="Ig-like_fold"/>
</dbReference>
<evidence type="ECO:0000259" key="12">
    <source>
        <dbReference type="Pfam" id="PF02836"/>
    </source>
</evidence>
<dbReference type="InterPro" id="IPR006102">
    <property type="entry name" value="Ig-like_GH2"/>
</dbReference>
<comment type="similarity">
    <text evidence="3 9">Belongs to the glycosyl hydrolase 2 family.</text>
</comment>
<dbReference type="InterPro" id="IPR023230">
    <property type="entry name" value="Glyco_hydro_2_CS"/>
</dbReference>
<protein>
    <recommendedName>
        <fullName evidence="5 9">Beta-glucuronidase</fullName>
        <ecNumber evidence="4 9">3.2.1.31</ecNumber>
    </recommendedName>
</protein>
<dbReference type="NCBIfam" id="NF007538">
    <property type="entry name" value="PRK10150.1"/>
    <property type="match status" value="1"/>
</dbReference>
<dbReference type="Pfam" id="PF02836">
    <property type="entry name" value="Glyco_hydro_2_C"/>
    <property type="match status" value="1"/>
</dbReference>
<evidence type="ECO:0000256" key="3">
    <source>
        <dbReference type="ARBA" id="ARBA00007401"/>
    </source>
</evidence>
<evidence type="ECO:0000256" key="10">
    <source>
        <dbReference type="SAM" id="SignalP"/>
    </source>
</evidence>
<comment type="activity regulation">
    <text evidence="9">Inhibited by L-aspartic acid.</text>
</comment>
<keyword evidence="15" id="KW-1185">Reference proteome</keyword>
<keyword evidence="6 9" id="KW-0378">Hydrolase</keyword>
<dbReference type="PANTHER" id="PTHR10066:SF67">
    <property type="entry name" value="BETA-GLUCURONIDASE"/>
    <property type="match status" value="1"/>
</dbReference>
<dbReference type="PANTHER" id="PTHR10066">
    <property type="entry name" value="BETA-GLUCURONIDASE"/>
    <property type="match status" value="1"/>
</dbReference>
<comment type="function">
    <text evidence="1 9">Plays an important role in the degradation of dermatan and keratan sulfates.</text>
</comment>
<dbReference type="SUPFAM" id="SSF51445">
    <property type="entry name" value="(Trans)glycosidases"/>
    <property type="match status" value="1"/>
</dbReference>
<evidence type="ECO:0000256" key="9">
    <source>
        <dbReference type="RuleBase" id="RU361154"/>
    </source>
</evidence>
<keyword evidence="7 9" id="KW-0458">Lysosome</keyword>
<dbReference type="PRINTS" id="PR00132">
    <property type="entry name" value="GLHYDRLASE2"/>
</dbReference>
<dbReference type="EMBL" id="JACTAM010000005">
    <property type="protein sequence ID" value="KAI2665080.1"/>
    <property type="molecule type" value="Genomic_DNA"/>
</dbReference>
<feature type="domain" description="Glycosyl hydrolases family 2 sugar binding" evidence="13">
    <location>
        <begin position="41"/>
        <end position="225"/>
    </location>
</feature>
<feature type="domain" description="Glycoside hydrolase family 2 catalytic" evidence="12">
    <location>
        <begin position="327"/>
        <end position="641"/>
    </location>
</feature>
<dbReference type="InterPro" id="IPR006101">
    <property type="entry name" value="Glyco_hydro_2"/>
</dbReference>
<evidence type="ECO:0000259" key="13">
    <source>
        <dbReference type="Pfam" id="PF02837"/>
    </source>
</evidence>
<dbReference type="SUPFAM" id="SSF49303">
    <property type="entry name" value="beta-Galactosidase/glucuronidase domain"/>
    <property type="match status" value="1"/>
</dbReference>
<evidence type="ECO:0000256" key="5">
    <source>
        <dbReference type="ARBA" id="ARBA00016205"/>
    </source>
</evidence>
<feature type="chain" id="PRO_5046379579" description="Beta-glucuronidase" evidence="10">
    <location>
        <begin position="25"/>
        <end position="656"/>
    </location>
</feature>
<evidence type="ECO:0000256" key="1">
    <source>
        <dbReference type="ARBA" id="ARBA00003025"/>
    </source>
</evidence>
<dbReference type="SUPFAM" id="SSF49785">
    <property type="entry name" value="Galactose-binding domain-like"/>
    <property type="match status" value="1"/>
</dbReference>
<comment type="subcellular location">
    <subcellularLocation>
        <location evidence="2">Lysosome</location>
    </subcellularLocation>
</comment>
<dbReference type="Gene3D" id="2.60.40.10">
    <property type="entry name" value="Immunoglobulins"/>
    <property type="match status" value="1"/>
</dbReference>
<accession>A0ABQ8MQH1</accession>
<dbReference type="InterPro" id="IPR006104">
    <property type="entry name" value="Glyco_hydro_2_N"/>
</dbReference>
<dbReference type="PROSITE" id="PS00719">
    <property type="entry name" value="GLYCOSYL_HYDROL_F2_1"/>
    <property type="match status" value="1"/>
</dbReference>
<keyword evidence="8 9" id="KW-0326">Glycosidase</keyword>
<dbReference type="Gene3D" id="3.20.20.80">
    <property type="entry name" value="Glycosidases"/>
    <property type="match status" value="1"/>
</dbReference>
<name>A0ABQ8MQH1_LABRO</name>
<organism evidence="14 15">
    <name type="scientific">Labeo rohita</name>
    <name type="common">Indian major carp</name>
    <name type="synonym">Cyprinus rohita</name>
    <dbReference type="NCBI Taxonomy" id="84645"/>
    <lineage>
        <taxon>Eukaryota</taxon>
        <taxon>Metazoa</taxon>
        <taxon>Chordata</taxon>
        <taxon>Craniata</taxon>
        <taxon>Vertebrata</taxon>
        <taxon>Euteleostomi</taxon>
        <taxon>Actinopterygii</taxon>
        <taxon>Neopterygii</taxon>
        <taxon>Teleostei</taxon>
        <taxon>Ostariophysi</taxon>
        <taxon>Cypriniformes</taxon>
        <taxon>Cyprinidae</taxon>
        <taxon>Labeoninae</taxon>
        <taxon>Labeonini</taxon>
        <taxon>Labeo</taxon>
    </lineage>
</organism>
<evidence type="ECO:0000256" key="4">
    <source>
        <dbReference type="ARBA" id="ARBA00012761"/>
    </source>
</evidence>
<gene>
    <name evidence="14" type="ORF">H4Q32_003429</name>
</gene>
<dbReference type="InterPro" id="IPR006103">
    <property type="entry name" value="Glyco_hydro_2_cat"/>
</dbReference>
<comment type="subunit">
    <text evidence="9">Homotetramer.</text>
</comment>
<dbReference type="Pfam" id="PF02837">
    <property type="entry name" value="Glyco_hydro_2_N"/>
    <property type="match status" value="1"/>
</dbReference>
<dbReference type="PROSITE" id="PS00608">
    <property type="entry name" value="GLYCOSYL_HYDROL_F2_2"/>
    <property type="match status" value="1"/>
</dbReference>
<evidence type="ECO:0000313" key="15">
    <source>
        <dbReference type="Proteomes" id="UP000830375"/>
    </source>
</evidence>
<evidence type="ECO:0000259" key="11">
    <source>
        <dbReference type="Pfam" id="PF00703"/>
    </source>
</evidence>
<comment type="catalytic activity">
    <reaction evidence="9">
        <text>a beta-D-glucuronoside + H2O = D-glucuronate + an alcohol</text>
        <dbReference type="Rhea" id="RHEA:17633"/>
        <dbReference type="ChEBI" id="CHEBI:15377"/>
        <dbReference type="ChEBI" id="CHEBI:30879"/>
        <dbReference type="ChEBI" id="CHEBI:58720"/>
        <dbReference type="ChEBI" id="CHEBI:83411"/>
        <dbReference type="EC" id="3.2.1.31"/>
    </reaction>
</comment>
<dbReference type="InterPro" id="IPR017853">
    <property type="entry name" value="GH"/>
</dbReference>
<dbReference type="InterPro" id="IPR036156">
    <property type="entry name" value="Beta-gal/glucu_dom_sf"/>
</dbReference>
<evidence type="ECO:0000256" key="6">
    <source>
        <dbReference type="ARBA" id="ARBA00022801"/>
    </source>
</evidence>
<sequence length="656" mass="74847">MSSTGAERTAKCVFLVAFCSVCQALQGGMLFPTESPSREVKDVSGLWRFRADLSPDRNRGFEQEWYKSPLAETGPVIDMPVPSSYNDITQDAKIRDFIGWVWYEKDVWVPARWIQDRGTRIVLRVGSAHYYSVLWVNGVKMTEHVGGHLPFEADIGSVLRQSSANPCRITIAVNNTLTLETLPPGTIQYMNDRTRYPAGYFVQNINFDFFNYAGIHRSVLLYTTPNAHIDDVTVETTFSDNIGLVSYNVSVLGSSKPAVKVTLSAQDGRCVASADGTRGVLKITDVNLWWPYLMHENPAYLYSMEVQATAEDGQTDFYTLPVGIRTVRVTNTQFLINNKPFYFHGVNKHEDADCLSPHRKTRFVFQIRGKGFDWPLLVKDFNLMKWMGANSFRTSHYPYAEEILQMADRHGIVIIDECPGVGIKDIRSFGNVSLAHHLTVMEELVRRDKNHPSVVMWSVANEPASEMQPAGFYFKELVSHTKSLDSTRPVTYITDSNYARDQGAPYVDVICVNSYFSWYHDPGHTEIISIQLNTQFDNWYGKYQKPIIQSEYGADAVPGLHSDPPMMFTEEYQKTVLQNYHNVFDQKRKEFVIGELIWNFADFMTAQTITRVVGNKKGIFTRQRQPKAGAFLLRERYWRIANETGVLPTWARYPCQ</sequence>
<reference evidence="14 15" key="1">
    <citation type="submission" date="2022-01" db="EMBL/GenBank/DDBJ databases">
        <title>A high-quality chromosome-level genome assembly of rohu carp, Labeo rohita.</title>
        <authorList>
            <person name="Arick M.A. II"/>
            <person name="Hsu C.-Y."/>
            <person name="Magbanua Z."/>
            <person name="Pechanova O."/>
            <person name="Grover C."/>
            <person name="Miller E."/>
            <person name="Thrash A."/>
            <person name="Ezzel L."/>
            <person name="Alam S."/>
            <person name="Benzie J."/>
            <person name="Hamilton M."/>
            <person name="Karsi A."/>
            <person name="Lawrence M.L."/>
            <person name="Peterson D.G."/>
        </authorList>
    </citation>
    <scope>NUCLEOTIDE SEQUENCE [LARGE SCALE GENOMIC DNA]</scope>
    <source>
        <strain evidence="15">BAU-BD-2019</strain>
        <tissue evidence="14">Blood</tissue>
    </source>
</reference>
<dbReference type="Pfam" id="PF00703">
    <property type="entry name" value="Glyco_hydro_2"/>
    <property type="match status" value="1"/>
</dbReference>
<dbReference type="EC" id="3.2.1.31" evidence="4 9"/>
<keyword evidence="10" id="KW-0732">Signal</keyword>
<dbReference type="Proteomes" id="UP000830375">
    <property type="component" value="Unassembled WGS sequence"/>
</dbReference>
<evidence type="ECO:0000313" key="14">
    <source>
        <dbReference type="EMBL" id="KAI2665080.1"/>
    </source>
</evidence>
<dbReference type="Gene3D" id="2.60.120.260">
    <property type="entry name" value="Galactose-binding domain-like"/>
    <property type="match status" value="1"/>
</dbReference>
<evidence type="ECO:0000256" key="2">
    <source>
        <dbReference type="ARBA" id="ARBA00004371"/>
    </source>
</evidence>
<dbReference type="InterPro" id="IPR023232">
    <property type="entry name" value="Glyco_hydro_2_AS"/>
</dbReference>
<comment type="caution">
    <text evidence="14">The sequence shown here is derived from an EMBL/GenBank/DDBJ whole genome shotgun (WGS) entry which is preliminary data.</text>
</comment>
<evidence type="ECO:0000256" key="8">
    <source>
        <dbReference type="ARBA" id="ARBA00023295"/>
    </source>
</evidence>
<proteinExistence type="inferred from homology"/>